<accession>A0ACB9B959</accession>
<gene>
    <name evidence="1" type="ORF">L6452_19359</name>
</gene>
<comment type="caution">
    <text evidence="1">The sequence shown here is derived from an EMBL/GenBank/DDBJ whole genome shotgun (WGS) entry which is preliminary data.</text>
</comment>
<name>A0ACB9B959_ARCLA</name>
<evidence type="ECO:0000313" key="2">
    <source>
        <dbReference type="Proteomes" id="UP001055879"/>
    </source>
</evidence>
<evidence type="ECO:0000313" key="1">
    <source>
        <dbReference type="EMBL" id="KAI3718485.1"/>
    </source>
</evidence>
<reference evidence="2" key="1">
    <citation type="journal article" date="2022" name="Mol. Ecol. Resour.">
        <title>The genomes of chicory, endive, great burdock and yacon provide insights into Asteraceae palaeo-polyploidization history and plant inulin production.</title>
        <authorList>
            <person name="Fan W."/>
            <person name="Wang S."/>
            <person name="Wang H."/>
            <person name="Wang A."/>
            <person name="Jiang F."/>
            <person name="Liu H."/>
            <person name="Zhao H."/>
            <person name="Xu D."/>
            <person name="Zhang Y."/>
        </authorList>
    </citation>
    <scope>NUCLEOTIDE SEQUENCE [LARGE SCALE GENOMIC DNA]</scope>
    <source>
        <strain evidence="2">cv. Niubang</strain>
    </source>
</reference>
<proteinExistence type="predicted"/>
<dbReference type="Proteomes" id="UP001055879">
    <property type="component" value="Linkage Group LG06"/>
</dbReference>
<sequence>MKLVELSSNWSRQPLLRKTDSRLCKHVPTTVRAFVIFLFSCALYTCKKLSIAERFRRGREMDNRAFVNLVVILWENNEELEWKNITVKIKPKLKFNTKEKSKWELRAEIEVGNNVGLEDKVPSFLLHLDPPPDYDVEVDFLESSDGAKYFIPKVDDDIKPKINDKFTSVKEAESMYRRLVQLELTDIKPCLTVALSNVVQHARNIVPEYFFEYKCNGRELNAIFWADEFARLNYKEFGDVISFDGTFRTNLHCMIFVPFIAVDNHKSSVVVGSALINGETIDNFTWVLQAFLSCHGKQPVFVITDQCAAVRQAIPLVFPESKHRLCMWHIMDKVPSKVSIALKYNTEFNRVINKLVERNYSENTVECQCRFFVRNGYLCWHALDVLINDKVCYFFNPYVYNS</sequence>
<keyword evidence="2" id="KW-1185">Reference proteome</keyword>
<protein>
    <submittedName>
        <fullName evidence="1">Uncharacterized protein</fullName>
    </submittedName>
</protein>
<organism evidence="1 2">
    <name type="scientific">Arctium lappa</name>
    <name type="common">Greater burdock</name>
    <name type="synonym">Lappa major</name>
    <dbReference type="NCBI Taxonomy" id="4217"/>
    <lineage>
        <taxon>Eukaryota</taxon>
        <taxon>Viridiplantae</taxon>
        <taxon>Streptophyta</taxon>
        <taxon>Embryophyta</taxon>
        <taxon>Tracheophyta</taxon>
        <taxon>Spermatophyta</taxon>
        <taxon>Magnoliopsida</taxon>
        <taxon>eudicotyledons</taxon>
        <taxon>Gunneridae</taxon>
        <taxon>Pentapetalae</taxon>
        <taxon>asterids</taxon>
        <taxon>campanulids</taxon>
        <taxon>Asterales</taxon>
        <taxon>Asteraceae</taxon>
        <taxon>Carduoideae</taxon>
        <taxon>Cardueae</taxon>
        <taxon>Arctiinae</taxon>
        <taxon>Arctium</taxon>
    </lineage>
</organism>
<dbReference type="EMBL" id="CM042052">
    <property type="protein sequence ID" value="KAI3718485.1"/>
    <property type="molecule type" value="Genomic_DNA"/>
</dbReference>
<reference evidence="1 2" key="2">
    <citation type="journal article" date="2022" name="Mol. Ecol. Resour.">
        <title>The genomes of chicory, endive, great burdock and yacon provide insights into Asteraceae paleo-polyploidization history and plant inulin production.</title>
        <authorList>
            <person name="Fan W."/>
            <person name="Wang S."/>
            <person name="Wang H."/>
            <person name="Wang A."/>
            <person name="Jiang F."/>
            <person name="Liu H."/>
            <person name="Zhao H."/>
            <person name="Xu D."/>
            <person name="Zhang Y."/>
        </authorList>
    </citation>
    <scope>NUCLEOTIDE SEQUENCE [LARGE SCALE GENOMIC DNA]</scope>
    <source>
        <strain evidence="2">cv. Niubang</strain>
    </source>
</reference>